<dbReference type="PANTHER" id="PTHR42792:SF2">
    <property type="entry name" value="FLAGELLIN"/>
    <property type="match status" value="1"/>
</dbReference>
<keyword evidence="3" id="KW-0966">Cell projection</keyword>
<keyword evidence="4" id="KW-1185">Reference proteome</keyword>
<feature type="domain" description="Flagellin N-terminal" evidence="2">
    <location>
        <begin position="19"/>
        <end position="129"/>
    </location>
</feature>
<reference evidence="4" key="1">
    <citation type="submission" date="2016-10" db="EMBL/GenBank/DDBJ databases">
        <authorList>
            <person name="Varghese N."/>
            <person name="Submissions S."/>
        </authorList>
    </citation>
    <scope>NUCLEOTIDE SEQUENCE [LARGE SCALE GENOMIC DNA]</scope>
    <source>
        <strain evidence="4">P18</strain>
    </source>
</reference>
<evidence type="ECO:0000313" key="4">
    <source>
        <dbReference type="Proteomes" id="UP000182624"/>
    </source>
</evidence>
<dbReference type="SUPFAM" id="SSF64518">
    <property type="entry name" value="Phase 1 flagellin"/>
    <property type="match status" value="1"/>
</dbReference>
<dbReference type="InterPro" id="IPR001492">
    <property type="entry name" value="Flagellin"/>
</dbReference>
<accession>A0A1I5SW57</accession>
<dbReference type="Gene3D" id="1.20.1330.10">
    <property type="entry name" value="f41 fragment of flagellin, N-terminal domain"/>
    <property type="match status" value="1"/>
</dbReference>
<dbReference type="GO" id="GO:0005198">
    <property type="term" value="F:structural molecule activity"/>
    <property type="evidence" value="ECO:0007669"/>
    <property type="project" value="InterPro"/>
</dbReference>
<name>A0A1I5SW57_9FIRM</name>
<dbReference type="GO" id="GO:0009288">
    <property type="term" value="C:bacterial-type flagellum"/>
    <property type="evidence" value="ECO:0007669"/>
    <property type="project" value="InterPro"/>
</dbReference>
<gene>
    <name evidence="3" type="ORF">SAMN04487928_10793</name>
</gene>
<organism evidence="3 4">
    <name type="scientific">Butyrivibrio proteoclasticus</name>
    <dbReference type="NCBI Taxonomy" id="43305"/>
    <lineage>
        <taxon>Bacteria</taxon>
        <taxon>Bacillati</taxon>
        <taxon>Bacillota</taxon>
        <taxon>Clostridia</taxon>
        <taxon>Lachnospirales</taxon>
        <taxon>Lachnospiraceae</taxon>
        <taxon>Butyrivibrio</taxon>
    </lineage>
</organism>
<keyword evidence="3" id="KW-0969">Cilium</keyword>
<dbReference type="Pfam" id="PF00669">
    <property type="entry name" value="Flagellin_N"/>
    <property type="match status" value="1"/>
</dbReference>
<evidence type="ECO:0000259" key="2">
    <source>
        <dbReference type="Pfam" id="PF00669"/>
    </source>
</evidence>
<dbReference type="InterPro" id="IPR001029">
    <property type="entry name" value="Flagellin_N"/>
</dbReference>
<dbReference type="OrthoDB" id="9781172at2"/>
<proteinExistence type="predicted"/>
<dbReference type="AlphaFoldDB" id="A0A1I5SW57"/>
<dbReference type="RefSeq" id="WP_083413421.1">
    <property type="nucleotide sequence ID" value="NZ_FOXO01000007.1"/>
</dbReference>
<dbReference type="PRINTS" id="PR00207">
    <property type="entry name" value="FLAGELLIN"/>
</dbReference>
<evidence type="ECO:0000256" key="1">
    <source>
        <dbReference type="ARBA" id="ARBA00020110"/>
    </source>
</evidence>
<keyword evidence="3" id="KW-0282">Flagellum</keyword>
<sequence>MSSISSVSGYGSYSPYSTITAGGTYQSASQGASELAIQEKTKTQVNGLDAGSENLTSAKSVLNIEDGAMDGITDYLQSIRELSVKAKNGILSDSDRQSIQNQIEQYKQGIEDIAGSTNYNEKNLLDGSNGDFKVATDSNGSVSTVSTYNSTLEALGIADYDVTGDFDIGAIDSALEKVTSSRANVGAQSNGVDYALSYNSHAALELNGYQMDKEEDNSIKAYQKLKTQQALDSYQMILQKKQMEDKEQQSLMLFA</sequence>
<dbReference type="Proteomes" id="UP000182624">
    <property type="component" value="Unassembled WGS sequence"/>
</dbReference>
<evidence type="ECO:0000313" key="3">
    <source>
        <dbReference type="EMBL" id="SFP74958.1"/>
    </source>
</evidence>
<protein>
    <recommendedName>
        <fullName evidence="1">Flagellin</fullName>
    </recommendedName>
</protein>
<dbReference type="EMBL" id="FOXO01000007">
    <property type="protein sequence ID" value="SFP74958.1"/>
    <property type="molecule type" value="Genomic_DNA"/>
</dbReference>
<dbReference type="PANTHER" id="PTHR42792">
    <property type="entry name" value="FLAGELLIN"/>
    <property type="match status" value="1"/>
</dbReference>